<keyword evidence="2" id="KW-1185">Reference proteome</keyword>
<comment type="caution">
    <text evidence="1">The sequence shown here is derived from an EMBL/GenBank/DDBJ whole genome shotgun (WGS) entry which is preliminary data.</text>
</comment>
<evidence type="ECO:0000313" key="1">
    <source>
        <dbReference type="EMBL" id="KAH3885936.1"/>
    </source>
</evidence>
<dbReference type="EMBL" id="JAIWYP010000001">
    <property type="protein sequence ID" value="KAH3885936.1"/>
    <property type="molecule type" value="Genomic_DNA"/>
</dbReference>
<accession>A0A9D4N0K0</accession>
<organism evidence="1 2">
    <name type="scientific">Dreissena polymorpha</name>
    <name type="common">Zebra mussel</name>
    <name type="synonym">Mytilus polymorpha</name>
    <dbReference type="NCBI Taxonomy" id="45954"/>
    <lineage>
        <taxon>Eukaryota</taxon>
        <taxon>Metazoa</taxon>
        <taxon>Spiralia</taxon>
        <taxon>Lophotrochozoa</taxon>
        <taxon>Mollusca</taxon>
        <taxon>Bivalvia</taxon>
        <taxon>Autobranchia</taxon>
        <taxon>Heteroconchia</taxon>
        <taxon>Euheterodonta</taxon>
        <taxon>Imparidentia</taxon>
        <taxon>Neoheterodontei</taxon>
        <taxon>Myida</taxon>
        <taxon>Dreissenoidea</taxon>
        <taxon>Dreissenidae</taxon>
        <taxon>Dreissena</taxon>
    </lineage>
</organism>
<evidence type="ECO:0000313" key="2">
    <source>
        <dbReference type="Proteomes" id="UP000828390"/>
    </source>
</evidence>
<reference evidence="1" key="2">
    <citation type="submission" date="2020-11" db="EMBL/GenBank/DDBJ databases">
        <authorList>
            <person name="McCartney M.A."/>
            <person name="Auch B."/>
            <person name="Kono T."/>
            <person name="Mallez S."/>
            <person name="Becker A."/>
            <person name="Gohl D.M."/>
            <person name="Silverstein K.A.T."/>
            <person name="Koren S."/>
            <person name="Bechman K.B."/>
            <person name="Herman A."/>
            <person name="Abrahante J.E."/>
            <person name="Garbe J."/>
        </authorList>
    </citation>
    <scope>NUCLEOTIDE SEQUENCE</scope>
    <source>
        <strain evidence="1">Duluth1</strain>
        <tissue evidence="1">Whole animal</tissue>
    </source>
</reference>
<sequence>MLLEQHYFCCSRSQSFDPFGAQYPPVYNSLLVSLDHPTSRVSRSTDQHIADEDYVV</sequence>
<dbReference type="Proteomes" id="UP000828390">
    <property type="component" value="Unassembled WGS sequence"/>
</dbReference>
<dbReference type="AlphaFoldDB" id="A0A9D4N0K0"/>
<gene>
    <name evidence="1" type="ORF">DPMN_009933</name>
</gene>
<name>A0A9D4N0K0_DREPO</name>
<proteinExistence type="predicted"/>
<reference evidence="1" key="1">
    <citation type="journal article" date="2019" name="bioRxiv">
        <title>The Genome of the Zebra Mussel, Dreissena polymorpha: A Resource for Invasive Species Research.</title>
        <authorList>
            <person name="McCartney M.A."/>
            <person name="Auch B."/>
            <person name="Kono T."/>
            <person name="Mallez S."/>
            <person name="Zhang Y."/>
            <person name="Obille A."/>
            <person name="Becker A."/>
            <person name="Abrahante J.E."/>
            <person name="Garbe J."/>
            <person name="Badalamenti J.P."/>
            <person name="Herman A."/>
            <person name="Mangelson H."/>
            <person name="Liachko I."/>
            <person name="Sullivan S."/>
            <person name="Sone E.D."/>
            <person name="Koren S."/>
            <person name="Silverstein K.A.T."/>
            <person name="Beckman K.B."/>
            <person name="Gohl D.M."/>
        </authorList>
    </citation>
    <scope>NUCLEOTIDE SEQUENCE</scope>
    <source>
        <strain evidence="1">Duluth1</strain>
        <tissue evidence="1">Whole animal</tissue>
    </source>
</reference>
<protein>
    <submittedName>
        <fullName evidence="1">Uncharacterized protein</fullName>
    </submittedName>
</protein>